<keyword evidence="1" id="KW-1133">Transmembrane helix</keyword>
<gene>
    <name evidence="2" type="ORF">TRSC58_07398</name>
</gene>
<organism evidence="2 3">
    <name type="scientific">Trypanosoma rangeli SC58</name>
    <dbReference type="NCBI Taxonomy" id="429131"/>
    <lineage>
        <taxon>Eukaryota</taxon>
        <taxon>Discoba</taxon>
        <taxon>Euglenozoa</taxon>
        <taxon>Kinetoplastea</taxon>
        <taxon>Metakinetoplastina</taxon>
        <taxon>Trypanosomatida</taxon>
        <taxon>Trypanosomatidae</taxon>
        <taxon>Trypanosoma</taxon>
        <taxon>Herpetosoma</taxon>
    </lineage>
</organism>
<evidence type="ECO:0000256" key="1">
    <source>
        <dbReference type="SAM" id="Phobius"/>
    </source>
</evidence>
<keyword evidence="3" id="KW-1185">Reference proteome</keyword>
<dbReference type="AlphaFoldDB" id="A0A061IVE7"/>
<name>A0A061IVE7_TRYRA</name>
<accession>A0A061IVE7</accession>
<keyword evidence="1" id="KW-0812">Transmembrane</keyword>
<evidence type="ECO:0000313" key="2">
    <source>
        <dbReference type="EMBL" id="ESL05012.1"/>
    </source>
</evidence>
<keyword evidence="1" id="KW-0472">Membrane</keyword>
<dbReference type="VEuPathDB" id="TriTrypDB:TRSC58_07398"/>
<dbReference type="Proteomes" id="UP000031737">
    <property type="component" value="Unassembled WGS sequence"/>
</dbReference>
<proteinExistence type="predicted"/>
<sequence length="134" mass="15056">MFPLPSLVPSPTVTPAAAKLQQQSKPTQGSLCLCALVFSLLVSSHDGSAALSPTTSLLGAQSVDIYIYIYSREHLSDWFFPTLPVDFFLLCFLGYFCVRVCCCCFLYFFLSFFSFFLRLFLFGFDSVPLLHCTR</sequence>
<evidence type="ECO:0000313" key="3">
    <source>
        <dbReference type="Proteomes" id="UP000031737"/>
    </source>
</evidence>
<dbReference type="EMBL" id="AUPL01007588">
    <property type="protein sequence ID" value="ESL05012.1"/>
    <property type="molecule type" value="Genomic_DNA"/>
</dbReference>
<protein>
    <submittedName>
        <fullName evidence="2">Uncharacterized protein</fullName>
    </submittedName>
</protein>
<reference evidence="2 3" key="1">
    <citation type="submission" date="2013-07" db="EMBL/GenBank/DDBJ databases">
        <authorList>
            <person name="Stoco P.H."/>
            <person name="Wagner G."/>
            <person name="Gerber A."/>
            <person name="Zaha A."/>
            <person name="Thompson C."/>
            <person name="Bartholomeu D.C."/>
            <person name="Luckemeyer D.D."/>
            <person name="Bahia D."/>
            <person name="Loreto E."/>
            <person name="Prestes E.B."/>
            <person name="Lima F.M."/>
            <person name="Rodrigues-Luiz G."/>
            <person name="Vallejo G.A."/>
            <person name="Filho J.F."/>
            <person name="Monteiro K.M."/>
            <person name="Tyler K.M."/>
            <person name="de Almeida L.G."/>
            <person name="Ortiz M.F."/>
            <person name="Siervo M.A."/>
            <person name="de Moraes M.H."/>
            <person name="Cunha O.L."/>
            <person name="Mendonca-Neto R."/>
            <person name="Silva R."/>
            <person name="Teixeira S.M."/>
            <person name="Murta S.M."/>
            <person name="Sincero T.C."/>
            <person name="Mendes T.A."/>
            <person name="Urmenyi T.P."/>
            <person name="Silva V.G."/>
            <person name="da Rocha W.D."/>
            <person name="Andersson B."/>
            <person name="Romanha A.J."/>
            <person name="Steindel M."/>
            <person name="de Vasconcelos A.T."/>
            <person name="Grisard E.C."/>
        </authorList>
    </citation>
    <scope>NUCLEOTIDE SEQUENCE [LARGE SCALE GENOMIC DNA]</scope>
    <source>
        <strain evidence="2 3">SC58</strain>
    </source>
</reference>
<comment type="caution">
    <text evidence="2">The sequence shown here is derived from an EMBL/GenBank/DDBJ whole genome shotgun (WGS) entry which is preliminary data.</text>
</comment>
<feature type="transmembrane region" description="Helical" evidence="1">
    <location>
        <begin position="105"/>
        <end position="124"/>
    </location>
</feature>
<feature type="transmembrane region" description="Helical" evidence="1">
    <location>
        <begin position="78"/>
        <end position="98"/>
    </location>
</feature>